<dbReference type="Proteomes" id="UP000234639">
    <property type="component" value="Unassembled WGS sequence"/>
</dbReference>
<protein>
    <submittedName>
        <fullName evidence="1">Uncharacterized protein</fullName>
    </submittedName>
</protein>
<dbReference type="RefSeq" id="WP_016647270.1">
    <property type="nucleotide sequence ID" value="NZ_CACRSK010000002.1"/>
</dbReference>
<accession>A0A2I1N8G3</accession>
<reference evidence="1 2" key="1">
    <citation type="submission" date="2017-12" db="EMBL/GenBank/DDBJ databases">
        <title>Phylogenetic diversity of female urinary microbiome.</title>
        <authorList>
            <person name="Thomas-White K."/>
            <person name="Wolfe A.J."/>
        </authorList>
    </citation>
    <scope>NUCLEOTIDE SEQUENCE [LARGE SCALE GENOMIC DNA]</scope>
    <source>
        <strain evidence="1 2">UMB0112</strain>
    </source>
</reference>
<comment type="caution">
    <text evidence="1">The sequence shown here is derived from an EMBL/GenBank/DDBJ whole genome shotgun (WGS) entry which is preliminary data.</text>
</comment>
<sequence length="123" mass="14087">MARLTNGLETMELGVTSWRIIINDNFKKLYTKDEVDANLKNYQLKTELNETLKLYVKAQSLKDYALKNGNKENDFYTKNLNVFGELILASTSDLNETTLPQSPSGFIKLKVGDKVVKVPYYKE</sequence>
<proteinExistence type="predicted"/>
<evidence type="ECO:0000313" key="2">
    <source>
        <dbReference type="Proteomes" id="UP000234639"/>
    </source>
</evidence>
<evidence type="ECO:0000313" key="1">
    <source>
        <dbReference type="EMBL" id="PKZ28649.1"/>
    </source>
</evidence>
<organism evidence="1 2">
    <name type="scientific">Campylobacter ureolyticus</name>
    <dbReference type="NCBI Taxonomy" id="827"/>
    <lineage>
        <taxon>Bacteria</taxon>
        <taxon>Pseudomonadati</taxon>
        <taxon>Campylobacterota</taxon>
        <taxon>Epsilonproteobacteria</taxon>
        <taxon>Campylobacterales</taxon>
        <taxon>Campylobacteraceae</taxon>
        <taxon>Campylobacter</taxon>
    </lineage>
</organism>
<dbReference type="EMBL" id="PKHU01000011">
    <property type="protein sequence ID" value="PKZ28649.1"/>
    <property type="molecule type" value="Genomic_DNA"/>
</dbReference>
<name>A0A2I1N8G3_9BACT</name>
<gene>
    <name evidence="1" type="ORF">CYJ41_07995</name>
</gene>
<dbReference type="AlphaFoldDB" id="A0A2I1N8G3"/>